<dbReference type="Proteomes" id="UP000233375">
    <property type="component" value="Unassembled WGS sequence"/>
</dbReference>
<evidence type="ECO:0000313" key="1">
    <source>
        <dbReference type="EMBL" id="PKG21998.1"/>
    </source>
</evidence>
<dbReference type="AlphaFoldDB" id="A0A2N0YXL6"/>
<protein>
    <submittedName>
        <fullName evidence="1">Uncharacterized protein</fullName>
    </submittedName>
</protein>
<accession>A0A2N0YXL6</accession>
<proteinExistence type="predicted"/>
<dbReference type="EMBL" id="PISE01000049">
    <property type="protein sequence ID" value="PKG21998.1"/>
    <property type="molecule type" value="Genomic_DNA"/>
</dbReference>
<gene>
    <name evidence="1" type="ORF">CWS01_19475</name>
</gene>
<dbReference type="RefSeq" id="WP_101178881.1">
    <property type="nucleotide sequence ID" value="NZ_PISE01000049.1"/>
</dbReference>
<sequence>MPLINISLYNYIIEHSSSISERWFSLKDGENGSIYSSKVSPHVKELLKKQHAFTIQTVMSSFLEDQQIFTSNLSK</sequence>
<name>A0A2N0YXL6_9BACI</name>
<organism evidence="1 2">
    <name type="scientific">Niallia nealsonii</name>
    <dbReference type="NCBI Taxonomy" id="115979"/>
    <lineage>
        <taxon>Bacteria</taxon>
        <taxon>Bacillati</taxon>
        <taxon>Bacillota</taxon>
        <taxon>Bacilli</taxon>
        <taxon>Bacillales</taxon>
        <taxon>Bacillaceae</taxon>
        <taxon>Niallia</taxon>
    </lineage>
</organism>
<reference evidence="1 2" key="1">
    <citation type="journal article" date="2003" name="Int. J. Syst. Evol. Microbiol.">
        <title>Bacillus nealsonii sp. nov., isolated from a spacecraft-assembly facility, whose spores are gamma-radiation resistant.</title>
        <authorList>
            <person name="Venkateswaran K."/>
            <person name="Kempf M."/>
            <person name="Chen F."/>
            <person name="Satomi M."/>
            <person name="Nicholson W."/>
            <person name="Kern R."/>
        </authorList>
    </citation>
    <scope>NUCLEOTIDE SEQUENCE [LARGE SCALE GENOMIC DNA]</scope>
    <source>
        <strain evidence="1 2">FO-92</strain>
    </source>
</reference>
<evidence type="ECO:0000313" key="2">
    <source>
        <dbReference type="Proteomes" id="UP000233375"/>
    </source>
</evidence>
<keyword evidence="2" id="KW-1185">Reference proteome</keyword>
<comment type="caution">
    <text evidence="1">The sequence shown here is derived from an EMBL/GenBank/DDBJ whole genome shotgun (WGS) entry which is preliminary data.</text>
</comment>